<keyword evidence="3" id="KW-1185">Reference proteome</keyword>
<dbReference type="Proteomes" id="UP000537141">
    <property type="component" value="Unassembled WGS sequence"/>
</dbReference>
<feature type="transmembrane region" description="Helical" evidence="1">
    <location>
        <begin position="7"/>
        <end position="28"/>
    </location>
</feature>
<accession>A0A7X0NJ29</accession>
<evidence type="ECO:0000313" key="3">
    <source>
        <dbReference type="Proteomes" id="UP000537141"/>
    </source>
</evidence>
<dbReference type="PROSITE" id="PS51257">
    <property type="entry name" value="PROKAR_LIPOPROTEIN"/>
    <property type="match status" value="1"/>
</dbReference>
<feature type="transmembrane region" description="Helical" evidence="1">
    <location>
        <begin position="336"/>
        <end position="361"/>
    </location>
</feature>
<comment type="caution">
    <text evidence="2">The sequence shown here is derived from an EMBL/GenBank/DDBJ whole genome shotgun (WGS) entry which is preliminary data.</text>
</comment>
<dbReference type="Pfam" id="PF03929">
    <property type="entry name" value="PepSY_TM"/>
    <property type="match status" value="1"/>
</dbReference>
<dbReference type="PANTHER" id="PTHR34219">
    <property type="entry name" value="IRON-REGULATED INNER MEMBRANE PROTEIN-RELATED"/>
    <property type="match status" value="1"/>
</dbReference>
<dbReference type="RefSeq" id="WP_184425105.1">
    <property type="nucleotide sequence ID" value="NZ_AP027362.1"/>
</dbReference>
<feature type="transmembrane region" description="Helical" evidence="1">
    <location>
        <begin position="195"/>
        <end position="215"/>
    </location>
</feature>
<dbReference type="InterPro" id="IPR005625">
    <property type="entry name" value="PepSY-ass_TM"/>
</dbReference>
<dbReference type="EMBL" id="JACHHU010000025">
    <property type="protein sequence ID" value="MBB6544206.1"/>
    <property type="molecule type" value="Genomic_DNA"/>
</dbReference>
<sequence length="372" mass="42599">MNTRKLFFWLHLIIGCSAALFIFLMSITGVGLTYERQMIQSAQRADFPQMPSTGADRLSLDNVIQIAKRYDTEKPPTISLTNEPNAPFVVKEGRKTLAYLNPYTGDEMVEPGIDTKLFLGKLRAFHRWLTFDGKFSEVGRWVNGIANVIFLILALSGLYLWLPVKFKKKAFKQKLMLTKHHKNTQARDYQWHNVFGFYMAPVLVVIIFTAFFFSFKWPGNTLKSYVSTAANPLPTAQALTPEEHAHQLLWQALFNKLDTAYPQWKTINFSVPKRVQNRQTFTVDMGNGGEPQKRKTVIVDTMSGRVVAEQSFNELSTYRKVRSYIRFLHTGEIYGLFGQTLAGIASLIACLLVYTGVAMSLRRWQRSRRELS</sequence>
<keyword evidence="1" id="KW-0812">Transmembrane</keyword>
<evidence type="ECO:0000256" key="1">
    <source>
        <dbReference type="SAM" id="Phobius"/>
    </source>
</evidence>
<protein>
    <submittedName>
        <fullName evidence="2">Putative iron-regulated membrane protein</fullName>
    </submittedName>
</protein>
<feature type="transmembrane region" description="Helical" evidence="1">
    <location>
        <begin position="141"/>
        <end position="162"/>
    </location>
</feature>
<reference evidence="2 3" key="1">
    <citation type="submission" date="2020-08" db="EMBL/GenBank/DDBJ databases">
        <title>Genomic Encyclopedia of Type Strains, Phase IV (KMG-IV): sequencing the most valuable type-strain genomes for metagenomic binning, comparative biology and taxonomic classification.</title>
        <authorList>
            <person name="Goeker M."/>
        </authorList>
    </citation>
    <scope>NUCLEOTIDE SEQUENCE [LARGE SCALE GENOMIC DNA]</scope>
    <source>
        <strain evidence="2 3">DSM 26287</strain>
    </source>
</reference>
<proteinExistence type="predicted"/>
<keyword evidence="1" id="KW-1133">Transmembrane helix</keyword>
<dbReference type="AlphaFoldDB" id="A0A7X0NJ29"/>
<evidence type="ECO:0000313" key="2">
    <source>
        <dbReference type="EMBL" id="MBB6544206.1"/>
    </source>
</evidence>
<name>A0A7X0NJ29_9GAMM</name>
<keyword evidence="1" id="KW-0472">Membrane</keyword>
<gene>
    <name evidence="2" type="ORF">HNQ55_002734</name>
</gene>
<organism evidence="2 3">
    <name type="scientific">Thalassotalea piscium</name>
    <dbReference type="NCBI Taxonomy" id="1230533"/>
    <lineage>
        <taxon>Bacteria</taxon>
        <taxon>Pseudomonadati</taxon>
        <taxon>Pseudomonadota</taxon>
        <taxon>Gammaproteobacteria</taxon>
        <taxon>Alteromonadales</taxon>
        <taxon>Colwelliaceae</taxon>
        <taxon>Thalassotalea</taxon>
    </lineage>
</organism>